<evidence type="ECO:0008006" key="4">
    <source>
        <dbReference type="Google" id="ProtNLM"/>
    </source>
</evidence>
<sequence>MKKPFLAFVLCAASFAAVAQTPAIDTPTTATATTDVYSQMMAATIKEMLSSSNPTATQQAISKFERAAAVAANDWLPRYYQAYGYVRLGFLTKDSEQQDKYFDQAQTALDQARALPAADASELGVMQAYLYQGRIMVSPMARAMKYTAMVGESLGQAEKANPQNPRVYLVRGNDFNFRPKMFGGGMAAAKPHYEKAMALFATFRPATVLSPNWGEANVKNLLAESAAKTASN</sequence>
<feature type="signal peptide" evidence="1">
    <location>
        <begin position="1"/>
        <end position="19"/>
    </location>
</feature>
<dbReference type="InterPro" id="IPR011990">
    <property type="entry name" value="TPR-like_helical_dom_sf"/>
</dbReference>
<evidence type="ECO:0000313" key="3">
    <source>
        <dbReference type="Proteomes" id="UP000830401"/>
    </source>
</evidence>
<feature type="chain" id="PRO_5046879404" description="Tetratricopeptide repeat protein" evidence="1">
    <location>
        <begin position="20"/>
        <end position="232"/>
    </location>
</feature>
<evidence type="ECO:0000256" key="1">
    <source>
        <dbReference type="SAM" id="SignalP"/>
    </source>
</evidence>
<name>A0ABY4G2Y1_9BACT</name>
<dbReference type="Gene3D" id="1.25.40.10">
    <property type="entry name" value="Tetratricopeptide repeat domain"/>
    <property type="match status" value="1"/>
</dbReference>
<keyword evidence="3" id="KW-1185">Reference proteome</keyword>
<dbReference type="EMBL" id="CP095061">
    <property type="protein sequence ID" value="UOQ65029.1"/>
    <property type="molecule type" value="Genomic_DNA"/>
</dbReference>
<accession>A0ABY4G2Y1</accession>
<evidence type="ECO:0000313" key="2">
    <source>
        <dbReference type="EMBL" id="UOQ65029.1"/>
    </source>
</evidence>
<dbReference type="RefSeq" id="WP_245119039.1">
    <property type="nucleotide sequence ID" value="NZ_CP095061.1"/>
</dbReference>
<dbReference type="Proteomes" id="UP000830401">
    <property type="component" value="Chromosome"/>
</dbReference>
<keyword evidence="1" id="KW-0732">Signal</keyword>
<reference evidence="2" key="1">
    <citation type="submission" date="2022-04" db="EMBL/GenBank/DDBJ databases">
        <title>Hymenobacter sp. isolated from the air.</title>
        <authorList>
            <person name="Won M."/>
            <person name="Lee C.-M."/>
            <person name="Woen H.-Y."/>
            <person name="Kwon S.-W."/>
        </authorList>
    </citation>
    <scope>NUCLEOTIDE SEQUENCE</scope>
    <source>
        <strain evidence="2">5420S-77</strain>
    </source>
</reference>
<gene>
    <name evidence="2" type="ORF">MUN86_15840</name>
</gene>
<proteinExistence type="predicted"/>
<organism evidence="2 3">
    <name type="scientific">Hymenobacter volaticus</name>
    <dbReference type="NCBI Taxonomy" id="2932254"/>
    <lineage>
        <taxon>Bacteria</taxon>
        <taxon>Pseudomonadati</taxon>
        <taxon>Bacteroidota</taxon>
        <taxon>Cytophagia</taxon>
        <taxon>Cytophagales</taxon>
        <taxon>Hymenobacteraceae</taxon>
        <taxon>Hymenobacter</taxon>
    </lineage>
</organism>
<protein>
    <recommendedName>
        <fullName evidence="4">Tetratricopeptide repeat protein</fullName>
    </recommendedName>
</protein>